<sequence>MVRERFLKITEQATKYLLGALPRNFSNHLYYSHPEHKKFAYSCPSFSQEGEDMVLRRLFPEQNTGFFIDIGAHHPSHFSNTKYFYDLGWRGINIEPSPGSKAIFEKERTFDINLEILISEESNEVNFHLFDPPLMNTMSDVQLAENKKFDWCIFLKTIKVKSEPLKAIISNYVQTNQTIDFISIDVEGAELSVLKSHNWDYRPKVIVIEIIDKSISEIFDTEVYKFLSEKKYTFFAKTGNSIFFKTMGFFEF</sequence>
<dbReference type="Gene3D" id="3.40.50.150">
    <property type="entry name" value="Vaccinia Virus protein VP39"/>
    <property type="match status" value="1"/>
</dbReference>
<dbReference type="EMBL" id="JBHULL010000007">
    <property type="protein sequence ID" value="MFD2582234.1"/>
    <property type="molecule type" value="Genomic_DNA"/>
</dbReference>
<keyword evidence="3" id="KW-1185">Reference proteome</keyword>
<gene>
    <name evidence="2" type="ORF">ACFSR6_07030</name>
</gene>
<comment type="caution">
    <text evidence="2">The sequence shown here is derived from an EMBL/GenBank/DDBJ whole genome shotgun (WGS) entry which is preliminary data.</text>
</comment>
<organism evidence="2 3">
    <name type="scientific">Pedobacter vanadiisoli</name>
    <dbReference type="NCBI Taxonomy" id="1761975"/>
    <lineage>
        <taxon>Bacteria</taxon>
        <taxon>Pseudomonadati</taxon>
        <taxon>Bacteroidota</taxon>
        <taxon>Sphingobacteriia</taxon>
        <taxon>Sphingobacteriales</taxon>
        <taxon>Sphingobacteriaceae</taxon>
        <taxon>Pedobacter</taxon>
    </lineage>
</organism>
<feature type="domain" description="Methyltransferase FkbM" evidence="1">
    <location>
        <begin position="69"/>
        <end position="232"/>
    </location>
</feature>
<keyword evidence="2" id="KW-0808">Transferase</keyword>
<reference evidence="3" key="1">
    <citation type="journal article" date="2019" name="Int. J. Syst. Evol. Microbiol.">
        <title>The Global Catalogue of Microorganisms (GCM) 10K type strain sequencing project: providing services to taxonomists for standard genome sequencing and annotation.</title>
        <authorList>
            <consortium name="The Broad Institute Genomics Platform"/>
            <consortium name="The Broad Institute Genome Sequencing Center for Infectious Disease"/>
            <person name="Wu L."/>
            <person name="Ma J."/>
        </authorList>
    </citation>
    <scope>NUCLEOTIDE SEQUENCE [LARGE SCALE GENOMIC DNA]</scope>
    <source>
        <strain evidence="3">KCTC 42866</strain>
    </source>
</reference>
<dbReference type="Proteomes" id="UP001597461">
    <property type="component" value="Unassembled WGS sequence"/>
</dbReference>
<dbReference type="InterPro" id="IPR029063">
    <property type="entry name" value="SAM-dependent_MTases_sf"/>
</dbReference>
<evidence type="ECO:0000313" key="3">
    <source>
        <dbReference type="Proteomes" id="UP001597461"/>
    </source>
</evidence>
<name>A0ABW5MKD9_9SPHI</name>
<dbReference type="InterPro" id="IPR006342">
    <property type="entry name" value="FkbM_mtfrase"/>
</dbReference>
<dbReference type="SUPFAM" id="SSF53335">
    <property type="entry name" value="S-adenosyl-L-methionine-dependent methyltransferases"/>
    <property type="match status" value="1"/>
</dbReference>
<evidence type="ECO:0000259" key="1">
    <source>
        <dbReference type="Pfam" id="PF05050"/>
    </source>
</evidence>
<dbReference type="GO" id="GO:0032259">
    <property type="term" value="P:methylation"/>
    <property type="evidence" value="ECO:0007669"/>
    <property type="project" value="UniProtKB-KW"/>
</dbReference>
<accession>A0ABW5MKD9</accession>
<protein>
    <submittedName>
        <fullName evidence="2">FkbM family methyltransferase</fullName>
    </submittedName>
</protein>
<evidence type="ECO:0000313" key="2">
    <source>
        <dbReference type="EMBL" id="MFD2582234.1"/>
    </source>
</evidence>
<dbReference type="PANTHER" id="PTHR34009">
    <property type="entry name" value="PROTEIN STAR"/>
    <property type="match status" value="1"/>
</dbReference>
<keyword evidence="2" id="KW-0489">Methyltransferase</keyword>
<dbReference type="NCBIfam" id="TIGR01444">
    <property type="entry name" value="fkbM_fam"/>
    <property type="match status" value="1"/>
</dbReference>
<dbReference type="RefSeq" id="WP_379076823.1">
    <property type="nucleotide sequence ID" value="NZ_JBHULL010000007.1"/>
</dbReference>
<dbReference type="Pfam" id="PF05050">
    <property type="entry name" value="Methyltransf_21"/>
    <property type="match status" value="1"/>
</dbReference>
<dbReference type="GO" id="GO:0008168">
    <property type="term" value="F:methyltransferase activity"/>
    <property type="evidence" value="ECO:0007669"/>
    <property type="project" value="UniProtKB-KW"/>
</dbReference>
<proteinExistence type="predicted"/>
<dbReference type="InterPro" id="IPR053202">
    <property type="entry name" value="EGF_Rcpt_Signaling_Reg"/>
</dbReference>
<dbReference type="PANTHER" id="PTHR34009:SF2">
    <property type="entry name" value="PROTEIN STAR"/>
    <property type="match status" value="1"/>
</dbReference>